<evidence type="ECO:0000259" key="3">
    <source>
        <dbReference type="PROSITE" id="PS50110"/>
    </source>
</evidence>
<dbReference type="GO" id="GO:0000160">
    <property type="term" value="P:phosphorelay signal transduction system"/>
    <property type="evidence" value="ECO:0007669"/>
    <property type="project" value="InterPro"/>
</dbReference>
<dbReference type="CDD" id="cd19920">
    <property type="entry name" value="REC_PA4781-like"/>
    <property type="match status" value="1"/>
</dbReference>
<organism evidence="6 7">
    <name type="scientific">Crocosphaera watsonii WH 0003</name>
    <dbReference type="NCBI Taxonomy" id="423471"/>
    <lineage>
        <taxon>Bacteria</taxon>
        <taxon>Bacillati</taxon>
        <taxon>Cyanobacteriota</taxon>
        <taxon>Cyanophyceae</taxon>
        <taxon>Oscillatoriophycideae</taxon>
        <taxon>Chroococcales</taxon>
        <taxon>Aphanothecaceae</taxon>
        <taxon>Crocosphaera</taxon>
    </lineage>
</organism>
<dbReference type="PROSITE" id="PS50110">
    <property type="entry name" value="RESPONSE_REGULATORY"/>
    <property type="match status" value="1"/>
</dbReference>
<dbReference type="FunFam" id="3.20.20.450:FF:000001">
    <property type="entry name" value="Cyclic di-GMP phosphodiesterase yahA"/>
    <property type="match status" value="1"/>
</dbReference>
<evidence type="ECO:0000313" key="7">
    <source>
        <dbReference type="Proteomes" id="UP000003477"/>
    </source>
</evidence>
<dbReference type="Pfam" id="PF00563">
    <property type="entry name" value="EAL"/>
    <property type="match status" value="1"/>
</dbReference>
<accession>G5J0A6</accession>
<feature type="modified residue" description="4-aspartylphosphate" evidence="1">
    <location>
        <position position="61"/>
    </location>
</feature>
<feature type="domain" description="GGDEF" evidence="5">
    <location>
        <begin position="197"/>
        <end position="330"/>
    </location>
</feature>
<dbReference type="SUPFAM" id="SSF141868">
    <property type="entry name" value="EAL domain-like"/>
    <property type="match status" value="1"/>
</dbReference>
<dbReference type="PROSITE" id="PS50883">
    <property type="entry name" value="EAL"/>
    <property type="match status" value="1"/>
</dbReference>
<sequence>MINVHGSQFIANILIVDDKPANLRILSTILTKAGHKVRAVTSGNMALITAKTMPPDIILLDVKMPDIDGYQVCQKLKQFPETAEIPIIFLSALQDVENKVKAFEAGGVDYIIKPFQFEEVLARVSIHISLKHAHNQLQKLNKELEKRVKERTADLKQIQEKLSFHARQDTLTHLVNRSVFLERIDLALKRFHEEEDYLFAVFVIDLDRFKMINDSDGHQVGDLLLVEVSRILESLVSQADTVARVGGDEFAILLDPIRDVNEALKLAQNIKEALTTSFFIQGRQVFISSSIGLTFSESSYNSALEILRDADIAMGKAKQKGRGKYEIFNQEMHTQALNLLTLETDLRYGIEKQEFEVYYQPIMNLNPIKLVGFEALIRWQHPDKGFISPGEFIPVAENTGLIIPIGKIVLEKVCQQIQTWKKKFQQITILKIAVNLSSKQFKNAYILQEIDEVMERTGLTSNNLKLEITETSLIDHSQETIKLLKQLKQRNLEICLDDFGTGYSSLSYLHRFPVDTLKIDRSFINCIGQPEENLEIIQSIIHLAHNLGMNVVAEGIETEEQLIYLQKLNCDFGQGYLFNRPLTAQETENLLRDGC</sequence>
<dbReference type="RefSeq" id="WP_007303994.1">
    <property type="nucleotide sequence ID" value="NZ_AESD01000152.1"/>
</dbReference>
<dbReference type="Gene3D" id="3.40.50.2300">
    <property type="match status" value="1"/>
</dbReference>
<name>G5J0A6_CROWT</name>
<evidence type="ECO:0000259" key="4">
    <source>
        <dbReference type="PROSITE" id="PS50883"/>
    </source>
</evidence>
<dbReference type="SUPFAM" id="SSF55073">
    <property type="entry name" value="Nucleotide cyclase"/>
    <property type="match status" value="1"/>
</dbReference>
<dbReference type="InterPro" id="IPR029787">
    <property type="entry name" value="Nucleotide_cyclase"/>
</dbReference>
<dbReference type="InterPro" id="IPR052155">
    <property type="entry name" value="Biofilm_reg_signaling"/>
</dbReference>
<dbReference type="EMBL" id="AESD01000152">
    <property type="protein sequence ID" value="EHJ14367.1"/>
    <property type="molecule type" value="Genomic_DNA"/>
</dbReference>
<dbReference type="InterPro" id="IPR001789">
    <property type="entry name" value="Sig_transdc_resp-reg_receiver"/>
</dbReference>
<keyword evidence="1" id="KW-0597">Phosphoprotein</keyword>
<dbReference type="Gene3D" id="3.30.70.270">
    <property type="match status" value="1"/>
</dbReference>
<feature type="domain" description="Response regulatory" evidence="3">
    <location>
        <begin position="12"/>
        <end position="128"/>
    </location>
</feature>
<keyword evidence="2" id="KW-0175">Coiled coil</keyword>
<dbReference type="InterPro" id="IPR035919">
    <property type="entry name" value="EAL_sf"/>
</dbReference>
<evidence type="ECO:0000256" key="1">
    <source>
        <dbReference type="PROSITE-ProRule" id="PRU00169"/>
    </source>
</evidence>
<dbReference type="Pfam" id="PF00990">
    <property type="entry name" value="GGDEF"/>
    <property type="match status" value="1"/>
</dbReference>
<gene>
    <name evidence="6" type="ORF">CWATWH0003_0943</name>
</gene>
<dbReference type="GeneID" id="88764814"/>
<proteinExistence type="predicted"/>
<dbReference type="CDD" id="cd01949">
    <property type="entry name" value="GGDEF"/>
    <property type="match status" value="1"/>
</dbReference>
<evidence type="ECO:0000259" key="5">
    <source>
        <dbReference type="PROSITE" id="PS50887"/>
    </source>
</evidence>
<dbReference type="AlphaFoldDB" id="G5J0A6"/>
<reference evidence="6 7" key="1">
    <citation type="journal article" date="2011" name="Front. Microbiol.">
        <title>Two Strains of Crocosphaera watsonii with Highly Conserved Genomes are Distinguished by Strain-Specific Features.</title>
        <authorList>
            <person name="Bench S.R."/>
            <person name="Ilikchyan I.N."/>
            <person name="Tripp H.J."/>
            <person name="Zehr J.P."/>
        </authorList>
    </citation>
    <scope>NUCLEOTIDE SEQUENCE [LARGE SCALE GENOMIC DNA]</scope>
    <source>
        <strain evidence="6 7">WH 0003</strain>
    </source>
</reference>
<dbReference type="Proteomes" id="UP000003477">
    <property type="component" value="Unassembled WGS sequence"/>
</dbReference>
<protein>
    <submittedName>
        <fullName evidence="6">Diguanylate cyclase/phosphodiesterase</fullName>
    </submittedName>
</protein>
<dbReference type="Gene3D" id="3.20.20.450">
    <property type="entry name" value="EAL domain"/>
    <property type="match status" value="1"/>
</dbReference>
<dbReference type="InterPro" id="IPR011006">
    <property type="entry name" value="CheY-like_superfamily"/>
</dbReference>
<dbReference type="InterPro" id="IPR001633">
    <property type="entry name" value="EAL_dom"/>
</dbReference>
<dbReference type="CDD" id="cd01948">
    <property type="entry name" value="EAL"/>
    <property type="match status" value="1"/>
</dbReference>
<dbReference type="SMART" id="SM00448">
    <property type="entry name" value="REC"/>
    <property type="match status" value="1"/>
</dbReference>
<evidence type="ECO:0000313" key="6">
    <source>
        <dbReference type="EMBL" id="EHJ14367.1"/>
    </source>
</evidence>
<feature type="domain" description="EAL" evidence="4">
    <location>
        <begin position="339"/>
        <end position="595"/>
    </location>
</feature>
<dbReference type="SMART" id="SM00267">
    <property type="entry name" value="GGDEF"/>
    <property type="match status" value="1"/>
</dbReference>
<dbReference type="Pfam" id="PF00072">
    <property type="entry name" value="Response_reg"/>
    <property type="match status" value="1"/>
</dbReference>
<dbReference type="PATRIC" id="fig|423471.3.peg.870"/>
<comment type="caution">
    <text evidence="6">The sequence shown here is derived from an EMBL/GenBank/DDBJ whole genome shotgun (WGS) entry which is preliminary data.</text>
</comment>
<dbReference type="InterPro" id="IPR000160">
    <property type="entry name" value="GGDEF_dom"/>
</dbReference>
<dbReference type="SUPFAM" id="SSF52172">
    <property type="entry name" value="CheY-like"/>
    <property type="match status" value="1"/>
</dbReference>
<evidence type="ECO:0000256" key="2">
    <source>
        <dbReference type="SAM" id="Coils"/>
    </source>
</evidence>
<dbReference type="SMART" id="SM00052">
    <property type="entry name" value="EAL"/>
    <property type="match status" value="1"/>
</dbReference>
<dbReference type="PANTHER" id="PTHR44757:SF2">
    <property type="entry name" value="BIOFILM ARCHITECTURE MAINTENANCE PROTEIN MBAA"/>
    <property type="match status" value="1"/>
</dbReference>
<dbReference type="InterPro" id="IPR043128">
    <property type="entry name" value="Rev_trsase/Diguanyl_cyclase"/>
</dbReference>
<feature type="coiled-coil region" evidence="2">
    <location>
        <begin position="127"/>
        <end position="161"/>
    </location>
</feature>
<dbReference type="PANTHER" id="PTHR44757">
    <property type="entry name" value="DIGUANYLATE CYCLASE DGCP"/>
    <property type="match status" value="1"/>
</dbReference>
<dbReference type="NCBIfam" id="TIGR00254">
    <property type="entry name" value="GGDEF"/>
    <property type="match status" value="1"/>
</dbReference>
<dbReference type="PROSITE" id="PS50887">
    <property type="entry name" value="GGDEF"/>
    <property type="match status" value="1"/>
</dbReference>